<name>A0A5N6K7L0_MONLA</name>
<sequence length="146" mass="16239">MLNIKVDTYNDSRASFLGNFSAIPTICHVKPESRAVVLRICRNRPGPNIEESNIYRNPNADPIYFPPSASWRNGTLEQCLFQDEIPSSYRNDGVMSTVQHIAVPLNTCPAQALYLGPYHPAGYRIAFTNLLPSNLSVSSSNHTTDQ</sequence>
<gene>
    <name evidence="1" type="ORF">EYC80_000966</name>
</gene>
<evidence type="ECO:0000313" key="2">
    <source>
        <dbReference type="Proteomes" id="UP000326757"/>
    </source>
</evidence>
<dbReference type="Proteomes" id="UP000326757">
    <property type="component" value="Unassembled WGS sequence"/>
</dbReference>
<accession>A0A5N6K7L0</accession>
<proteinExistence type="predicted"/>
<organism evidence="1 2">
    <name type="scientific">Monilinia laxa</name>
    <name type="common">Brown rot fungus</name>
    <name type="synonym">Sclerotinia laxa</name>
    <dbReference type="NCBI Taxonomy" id="61186"/>
    <lineage>
        <taxon>Eukaryota</taxon>
        <taxon>Fungi</taxon>
        <taxon>Dikarya</taxon>
        <taxon>Ascomycota</taxon>
        <taxon>Pezizomycotina</taxon>
        <taxon>Leotiomycetes</taxon>
        <taxon>Helotiales</taxon>
        <taxon>Sclerotiniaceae</taxon>
        <taxon>Monilinia</taxon>
    </lineage>
</organism>
<keyword evidence="2" id="KW-1185">Reference proteome</keyword>
<evidence type="ECO:0000313" key="1">
    <source>
        <dbReference type="EMBL" id="KAB8298792.1"/>
    </source>
</evidence>
<dbReference type="OrthoDB" id="3451952at2759"/>
<reference evidence="1 2" key="1">
    <citation type="submission" date="2019-06" db="EMBL/GenBank/DDBJ databases">
        <title>Genome Sequence of the Brown Rot Fungal Pathogen Monilinia laxa.</title>
        <authorList>
            <person name="De Miccolis Angelini R.M."/>
            <person name="Landi L."/>
            <person name="Abate D."/>
            <person name="Pollastro S."/>
            <person name="Romanazzi G."/>
            <person name="Faretra F."/>
        </authorList>
    </citation>
    <scope>NUCLEOTIDE SEQUENCE [LARGE SCALE GENOMIC DNA]</scope>
    <source>
        <strain evidence="1 2">Mlax316</strain>
    </source>
</reference>
<comment type="caution">
    <text evidence="1">The sequence shown here is derived from an EMBL/GenBank/DDBJ whole genome shotgun (WGS) entry which is preliminary data.</text>
</comment>
<dbReference type="AlphaFoldDB" id="A0A5N6K7L0"/>
<dbReference type="EMBL" id="VIGI01000006">
    <property type="protein sequence ID" value="KAB8298792.1"/>
    <property type="molecule type" value="Genomic_DNA"/>
</dbReference>
<protein>
    <submittedName>
        <fullName evidence="1">Uncharacterized protein</fullName>
    </submittedName>
</protein>